<protein>
    <recommendedName>
        <fullName evidence="3">Competence protein CoiA-like family protein</fullName>
    </recommendedName>
</protein>
<evidence type="ECO:0008006" key="3">
    <source>
        <dbReference type="Google" id="ProtNLM"/>
    </source>
</evidence>
<proteinExistence type="predicted"/>
<evidence type="ECO:0000313" key="1">
    <source>
        <dbReference type="EMBL" id="MCE2596604.1"/>
    </source>
</evidence>
<keyword evidence="2" id="KW-1185">Reference proteome</keyword>
<dbReference type="Proteomes" id="UP001201273">
    <property type="component" value="Unassembled WGS sequence"/>
</dbReference>
<name>A0ABS8WC50_9GAMM</name>
<reference evidence="1 2" key="1">
    <citation type="journal article" date="2022" name="Environ. Microbiol. Rep.">
        <title>Eco-phylogenetic analyses reveal divergent evolution of vitamin B12 metabolism in the marine bacterial family 'Psychromonadaceae'.</title>
        <authorList>
            <person name="Jin X."/>
            <person name="Yang Y."/>
            <person name="Cao H."/>
            <person name="Gao B."/>
            <person name="Zhao Z."/>
        </authorList>
    </citation>
    <scope>NUCLEOTIDE SEQUENCE [LARGE SCALE GENOMIC DNA]</scope>
    <source>
        <strain evidence="1 2">MKS20</strain>
    </source>
</reference>
<accession>A0ABS8WC50</accession>
<evidence type="ECO:0000313" key="2">
    <source>
        <dbReference type="Proteomes" id="UP001201273"/>
    </source>
</evidence>
<comment type="caution">
    <text evidence="1">The sequence shown here is derived from an EMBL/GenBank/DDBJ whole genome shotgun (WGS) entry which is preliminary data.</text>
</comment>
<sequence>MIVQSSSVQYAFALDKEGALIHISKAQRSNSYICPGCKSPLSPVLGDVNAKHYRHSEECCPLETYLHKTAKEALFLCYQHAIKTDIPITLELKRSVSCSDPRLGLLRNANQCSKSAPARYNLTQFFDLVDLEKVDKNTGMQPDVLLSESSGTRRCYIEVCVTHPCAQQKIDTGIPIIEFKVQSVDDIIMLSSGKYSVEDERLSVFNWLPPPRVDNKCSEPCSVGDMEISVWRLSDSGRLNEIIMPLSDVDLITDSVINAWPSSLGADDVANNLRSFLRHVDPQMLFSNCIMCDQADTWKSGYIRCQSKAKLVPYTEARQCAAYKVKEWQKD</sequence>
<dbReference type="EMBL" id="JAIMJA010000021">
    <property type="protein sequence ID" value="MCE2596604.1"/>
    <property type="molecule type" value="Genomic_DNA"/>
</dbReference>
<organism evidence="1 2">
    <name type="scientific">Motilimonas cestriensis</name>
    <dbReference type="NCBI Taxonomy" id="2742685"/>
    <lineage>
        <taxon>Bacteria</taxon>
        <taxon>Pseudomonadati</taxon>
        <taxon>Pseudomonadota</taxon>
        <taxon>Gammaproteobacteria</taxon>
        <taxon>Alteromonadales</taxon>
        <taxon>Alteromonadales genera incertae sedis</taxon>
        <taxon>Motilimonas</taxon>
    </lineage>
</organism>
<gene>
    <name evidence="1" type="ORF">K6Y31_17590</name>
</gene>